<sequence>MDAPKAGGDIFPPGFPDSDTSCSYLLVVGANKLVELEVITLVAENNLDFLEIDEGPVGTNLLANLTGSILSSTKFTTVKSNVMRVNWKPSGTGSGRGFRVRIYIIN</sequence>
<dbReference type="AlphaFoldDB" id="A0AAV5TV90"/>
<evidence type="ECO:0000259" key="3">
    <source>
        <dbReference type="PROSITE" id="PS01180"/>
    </source>
</evidence>
<feature type="non-terminal residue" evidence="4">
    <location>
        <position position="106"/>
    </location>
</feature>
<evidence type="ECO:0000313" key="4">
    <source>
        <dbReference type="EMBL" id="GMS98164.1"/>
    </source>
</evidence>
<dbReference type="Gene3D" id="2.60.120.290">
    <property type="entry name" value="Spermadhesin, CUB domain"/>
    <property type="match status" value="1"/>
</dbReference>
<evidence type="ECO:0000313" key="5">
    <source>
        <dbReference type="Proteomes" id="UP001432027"/>
    </source>
</evidence>
<dbReference type="SUPFAM" id="SSF49854">
    <property type="entry name" value="Spermadhesin, CUB domain"/>
    <property type="match status" value="1"/>
</dbReference>
<gene>
    <name evidence="4" type="ORF">PENTCL1PPCAC_20339</name>
</gene>
<dbReference type="SMART" id="SM00042">
    <property type="entry name" value="CUB"/>
    <property type="match status" value="1"/>
</dbReference>
<name>A0AAV5TV90_9BILA</name>
<dbReference type="PANTHER" id="PTHR22991">
    <property type="entry name" value="PROTEIN CBG13490"/>
    <property type="match status" value="1"/>
</dbReference>
<dbReference type="PROSITE" id="PS01180">
    <property type="entry name" value="CUB"/>
    <property type="match status" value="1"/>
</dbReference>
<dbReference type="CDD" id="cd00041">
    <property type="entry name" value="CUB"/>
    <property type="match status" value="1"/>
</dbReference>
<accession>A0AAV5TV90</accession>
<evidence type="ECO:0000256" key="2">
    <source>
        <dbReference type="PROSITE-ProRule" id="PRU00059"/>
    </source>
</evidence>
<dbReference type="EMBL" id="BTSX01000005">
    <property type="protein sequence ID" value="GMS98164.1"/>
    <property type="molecule type" value="Genomic_DNA"/>
</dbReference>
<evidence type="ECO:0000256" key="1">
    <source>
        <dbReference type="ARBA" id="ARBA00023157"/>
    </source>
</evidence>
<dbReference type="PANTHER" id="PTHR22991:SF40">
    <property type="entry name" value="PROTEIN CBG13490"/>
    <property type="match status" value="1"/>
</dbReference>
<dbReference type="Pfam" id="PF00431">
    <property type="entry name" value="CUB"/>
    <property type="match status" value="1"/>
</dbReference>
<dbReference type="Proteomes" id="UP001432027">
    <property type="component" value="Unassembled WGS sequence"/>
</dbReference>
<dbReference type="InterPro" id="IPR000859">
    <property type="entry name" value="CUB_dom"/>
</dbReference>
<protein>
    <recommendedName>
        <fullName evidence="3">CUB domain-containing protein</fullName>
    </recommendedName>
</protein>
<comment type="caution">
    <text evidence="4">The sequence shown here is derived from an EMBL/GenBank/DDBJ whole genome shotgun (WGS) entry which is preliminary data.</text>
</comment>
<feature type="domain" description="CUB" evidence="3">
    <location>
        <begin position="1"/>
        <end position="105"/>
    </location>
</feature>
<proteinExistence type="predicted"/>
<comment type="caution">
    <text evidence="2">Lacks conserved residue(s) required for the propagation of feature annotation.</text>
</comment>
<reference evidence="4" key="1">
    <citation type="submission" date="2023-10" db="EMBL/GenBank/DDBJ databases">
        <title>Genome assembly of Pristionchus species.</title>
        <authorList>
            <person name="Yoshida K."/>
            <person name="Sommer R.J."/>
        </authorList>
    </citation>
    <scope>NUCLEOTIDE SEQUENCE</scope>
    <source>
        <strain evidence="4">RS0144</strain>
    </source>
</reference>
<dbReference type="InterPro" id="IPR035914">
    <property type="entry name" value="Sperma_CUB_dom_sf"/>
</dbReference>
<keyword evidence="5" id="KW-1185">Reference proteome</keyword>
<organism evidence="4 5">
    <name type="scientific">Pristionchus entomophagus</name>
    <dbReference type="NCBI Taxonomy" id="358040"/>
    <lineage>
        <taxon>Eukaryota</taxon>
        <taxon>Metazoa</taxon>
        <taxon>Ecdysozoa</taxon>
        <taxon>Nematoda</taxon>
        <taxon>Chromadorea</taxon>
        <taxon>Rhabditida</taxon>
        <taxon>Rhabditina</taxon>
        <taxon>Diplogasteromorpha</taxon>
        <taxon>Diplogasteroidea</taxon>
        <taxon>Neodiplogasteridae</taxon>
        <taxon>Pristionchus</taxon>
    </lineage>
</organism>
<dbReference type="InterPro" id="IPR050976">
    <property type="entry name" value="Snaclec"/>
</dbReference>
<keyword evidence="1" id="KW-1015">Disulfide bond</keyword>